<accession>A0AAD6HE64</accession>
<organism evidence="1 2">
    <name type="scientific">Penicillium malachiteum</name>
    <dbReference type="NCBI Taxonomy" id="1324776"/>
    <lineage>
        <taxon>Eukaryota</taxon>
        <taxon>Fungi</taxon>
        <taxon>Dikarya</taxon>
        <taxon>Ascomycota</taxon>
        <taxon>Pezizomycotina</taxon>
        <taxon>Eurotiomycetes</taxon>
        <taxon>Eurotiomycetidae</taxon>
        <taxon>Eurotiales</taxon>
        <taxon>Aspergillaceae</taxon>
        <taxon>Penicillium</taxon>
    </lineage>
</organism>
<reference evidence="1" key="1">
    <citation type="journal article" date="2023" name="IMA Fungus">
        <title>Comparative genomic study of the Penicillium genus elucidates a diverse pangenome and 15 lateral gene transfer events.</title>
        <authorList>
            <person name="Petersen C."/>
            <person name="Sorensen T."/>
            <person name="Nielsen M.R."/>
            <person name="Sondergaard T.E."/>
            <person name="Sorensen J.L."/>
            <person name="Fitzpatrick D.A."/>
            <person name="Frisvad J.C."/>
            <person name="Nielsen K.L."/>
        </authorList>
    </citation>
    <scope>NUCLEOTIDE SEQUENCE</scope>
    <source>
        <strain evidence="1">IBT 17514</strain>
    </source>
</reference>
<keyword evidence="2" id="KW-1185">Reference proteome</keyword>
<sequence>MPGADKYFDSQKKRTTYASKRSKIYFFKMMQRIGDEIQRRKRLILPSLKTIHLQALDIYIAPGGYSSTILKYNSYAKVCGLRLPIDQGGYNQKDKRVTIKFIDITILAVEIGFPNLILQNHPQASQFSNNLPFQDQTFNIMFCDR</sequence>
<dbReference type="AlphaFoldDB" id="A0AAD6HE64"/>
<gene>
    <name evidence="1" type="ORF">N7493_009438</name>
</gene>
<name>A0AAD6HE64_9EURO</name>
<evidence type="ECO:0000313" key="1">
    <source>
        <dbReference type="EMBL" id="KAJ5709846.1"/>
    </source>
</evidence>
<protein>
    <recommendedName>
        <fullName evidence="3">Ribosomal RNA methyltransferase FtsJ domain-containing protein</fullName>
    </recommendedName>
</protein>
<evidence type="ECO:0008006" key="3">
    <source>
        <dbReference type="Google" id="ProtNLM"/>
    </source>
</evidence>
<dbReference type="Proteomes" id="UP001215712">
    <property type="component" value="Unassembled WGS sequence"/>
</dbReference>
<evidence type="ECO:0000313" key="2">
    <source>
        <dbReference type="Proteomes" id="UP001215712"/>
    </source>
</evidence>
<comment type="caution">
    <text evidence="1">The sequence shown here is derived from an EMBL/GenBank/DDBJ whole genome shotgun (WGS) entry which is preliminary data.</text>
</comment>
<dbReference type="EMBL" id="JAQJAN010000017">
    <property type="protein sequence ID" value="KAJ5709846.1"/>
    <property type="molecule type" value="Genomic_DNA"/>
</dbReference>
<reference evidence="1" key="2">
    <citation type="submission" date="2023-01" db="EMBL/GenBank/DDBJ databases">
        <authorList>
            <person name="Petersen C."/>
        </authorList>
    </citation>
    <scope>NUCLEOTIDE SEQUENCE</scope>
    <source>
        <strain evidence="1">IBT 17514</strain>
    </source>
</reference>
<proteinExistence type="predicted"/>